<gene>
    <name evidence="2" type="ORF">SAMN02910280_2715</name>
</gene>
<feature type="transmembrane region" description="Helical" evidence="1">
    <location>
        <begin position="48"/>
        <end position="71"/>
    </location>
</feature>
<reference evidence="2 3" key="1">
    <citation type="submission" date="2016-11" db="EMBL/GenBank/DDBJ databases">
        <authorList>
            <person name="Jaros S."/>
            <person name="Januszkiewicz K."/>
            <person name="Wedrychowicz H."/>
        </authorList>
    </citation>
    <scope>NUCLEOTIDE SEQUENCE [LARGE SCALE GENOMIC DNA]</scope>
    <source>
        <strain evidence="2 3">YL228</strain>
    </source>
</reference>
<sequence>MNTSKLNAVKRQKAKISAVLRVVVAVYFGYLAIKLMTNKDTTMDMATAWTFSALFILAALAIAGYSIYRFYCDFTASHIRKGSFDDDDFKNK</sequence>
<evidence type="ECO:0000256" key="1">
    <source>
        <dbReference type="SAM" id="Phobius"/>
    </source>
</evidence>
<dbReference type="Proteomes" id="UP000183461">
    <property type="component" value="Unassembled WGS sequence"/>
</dbReference>
<name>A0A1K1PEL7_RUMFL</name>
<organism evidence="2 3">
    <name type="scientific">Ruminococcus flavefaciens</name>
    <dbReference type="NCBI Taxonomy" id="1265"/>
    <lineage>
        <taxon>Bacteria</taxon>
        <taxon>Bacillati</taxon>
        <taxon>Bacillota</taxon>
        <taxon>Clostridia</taxon>
        <taxon>Eubacteriales</taxon>
        <taxon>Oscillospiraceae</taxon>
        <taxon>Ruminococcus</taxon>
    </lineage>
</organism>
<dbReference type="RefSeq" id="WP_072300916.1">
    <property type="nucleotide sequence ID" value="NZ_CAMIZA010000011.1"/>
</dbReference>
<evidence type="ECO:0000313" key="2">
    <source>
        <dbReference type="EMBL" id="SFW46031.1"/>
    </source>
</evidence>
<feature type="transmembrane region" description="Helical" evidence="1">
    <location>
        <begin position="18"/>
        <end position="36"/>
    </location>
</feature>
<evidence type="ECO:0000313" key="3">
    <source>
        <dbReference type="Proteomes" id="UP000183461"/>
    </source>
</evidence>
<dbReference type="EMBL" id="FPIP01000008">
    <property type="protein sequence ID" value="SFW46031.1"/>
    <property type="molecule type" value="Genomic_DNA"/>
</dbReference>
<dbReference type="AlphaFoldDB" id="A0A1K1PEL7"/>
<accession>A0A1K1PEL7</accession>
<proteinExistence type="predicted"/>
<keyword evidence="1" id="KW-0812">Transmembrane</keyword>
<keyword evidence="1" id="KW-0472">Membrane</keyword>
<protein>
    <submittedName>
        <fullName evidence="2">Uncharacterized protein</fullName>
    </submittedName>
</protein>
<keyword evidence="1" id="KW-1133">Transmembrane helix</keyword>